<evidence type="ECO:0000256" key="4">
    <source>
        <dbReference type="ARBA" id="ARBA00023295"/>
    </source>
</evidence>
<dbReference type="Proteomes" id="UP000237684">
    <property type="component" value="Unassembled WGS sequence"/>
</dbReference>
<keyword evidence="3 6" id="KW-0378">Hydrolase</keyword>
<comment type="similarity">
    <text evidence="1 6">Belongs to the glycosyl hydrolase 43 family.</text>
</comment>
<dbReference type="GO" id="GO:0004553">
    <property type="term" value="F:hydrolase activity, hydrolyzing O-glycosyl compounds"/>
    <property type="evidence" value="ECO:0007669"/>
    <property type="project" value="InterPro"/>
</dbReference>
<evidence type="ECO:0000256" key="1">
    <source>
        <dbReference type="ARBA" id="ARBA00009865"/>
    </source>
</evidence>
<protein>
    <submittedName>
        <fullName evidence="7">Beta-xylosidase, GH43 family</fullName>
    </submittedName>
</protein>
<dbReference type="InterPro" id="IPR006710">
    <property type="entry name" value="Glyco_hydro_43"/>
</dbReference>
<dbReference type="InParanoid" id="A0A2S8SUB0"/>
<dbReference type="PANTHER" id="PTHR43817:SF1">
    <property type="entry name" value="HYDROLASE, FAMILY 43, PUTATIVE (AFU_ORTHOLOGUE AFUA_3G01660)-RELATED"/>
    <property type="match status" value="1"/>
</dbReference>
<proteinExistence type="inferred from homology"/>
<evidence type="ECO:0000313" key="8">
    <source>
        <dbReference type="Proteomes" id="UP000237684"/>
    </source>
</evidence>
<organism evidence="7 8">
    <name type="scientific">Abditibacterium utsteinense</name>
    <dbReference type="NCBI Taxonomy" id="1960156"/>
    <lineage>
        <taxon>Bacteria</taxon>
        <taxon>Pseudomonadati</taxon>
        <taxon>Abditibacteriota</taxon>
        <taxon>Abditibacteriia</taxon>
        <taxon>Abditibacteriales</taxon>
        <taxon>Abditibacteriaceae</taxon>
        <taxon>Abditibacterium</taxon>
    </lineage>
</organism>
<accession>A0A2S8SUB0</accession>
<keyword evidence="2" id="KW-0732">Signal</keyword>
<evidence type="ECO:0000256" key="6">
    <source>
        <dbReference type="RuleBase" id="RU361187"/>
    </source>
</evidence>
<reference evidence="7 8" key="1">
    <citation type="journal article" date="2018" name="Syst. Appl. Microbiol.">
        <title>Abditibacterium utsteinense sp. nov., the first cultivated member of candidate phylum FBP, isolated from ice-free Antarctic soil samples.</title>
        <authorList>
            <person name="Tahon G."/>
            <person name="Tytgat B."/>
            <person name="Lebbe L."/>
            <person name="Carlier A."/>
            <person name="Willems A."/>
        </authorList>
    </citation>
    <scope>NUCLEOTIDE SEQUENCE [LARGE SCALE GENOMIC DNA]</scope>
    <source>
        <strain evidence="7 8">LMG 29911</strain>
    </source>
</reference>
<evidence type="ECO:0000256" key="2">
    <source>
        <dbReference type="ARBA" id="ARBA00022729"/>
    </source>
</evidence>
<dbReference type="OrthoDB" id="177947at2"/>
<dbReference type="InterPro" id="IPR023296">
    <property type="entry name" value="Glyco_hydro_beta-prop_sf"/>
</dbReference>
<keyword evidence="8" id="KW-1185">Reference proteome</keyword>
<gene>
    <name evidence="7" type="ORF">B1R32_10562</name>
</gene>
<dbReference type="SUPFAM" id="SSF75005">
    <property type="entry name" value="Arabinanase/levansucrase/invertase"/>
    <property type="match status" value="1"/>
</dbReference>
<dbReference type="EMBL" id="NIGF01000005">
    <property type="protein sequence ID" value="PQV64381.1"/>
    <property type="molecule type" value="Genomic_DNA"/>
</dbReference>
<dbReference type="Gene3D" id="2.115.10.20">
    <property type="entry name" value="Glycosyl hydrolase domain, family 43"/>
    <property type="match status" value="1"/>
</dbReference>
<name>A0A2S8SUB0_9BACT</name>
<dbReference type="PANTHER" id="PTHR43817">
    <property type="entry name" value="GLYCOSYL HYDROLASE"/>
    <property type="match status" value="1"/>
</dbReference>
<dbReference type="AlphaFoldDB" id="A0A2S8SUB0"/>
<sequence>MANFLNPLIDHDGADPFLFFHDEEYYLAVTRGEFISVRHAPTLAELKVAPEIEVWRDESPRRFMHMWAPEFFFLDGHWWLYYTASDKSNDAHRCYVLQSKTDSPLGPYEFKAQLLTDALDAFYAIDATVIENARGQRFCIWAAFPLHRLFVCAMENPYTLHGERQMIEADGFGCEEVREGPICLKRNGKIFLIYSICDTAKPDYKLGMLWADESANLANPEVWNQHPRPVFTRCDENGVYGPGHNSFFRDKSGDDWICYHAKSTKKFTCANRTTRVQRFGWDENGFPDFGVPLSLKTPIQEPETSEFHKK</sequence>
<evidence type="ECO:0000256" key="5">
    <source>
        <dbReference type="PIRSR" id="PIRSR606710-2"/>
    </source>
</evidence>
<comment type="caution">
    <text evidence="7">The sequence shown here is derived from an EMBL/GenBank/DDBJ whole genome shotgun (WGS) entry which is preliminary data.</text>
</comment>
<evidence type="ECO:0000313" key="7">
    <source>
        <dbReference type="EMBL" id="PQV64381.1"/>
    </source>
</evidence>
<feature type="site" description="Important for catalytic activity, responsible for pKa modulation of the active site Glu and correct orientation of both the proton donor and substrate" evidence="5">
    <location>
        <position position="126"/>
    </location>
</feature>
<dbReference type="GO" id="GO:0005975">
    <property type="term" value="P:carbohydrate metabolic process"/>
    <property type="evidence" value="ECO:0007669"/>
    <property type="project" value="InterPro"/>
</dbReference>
<dbReference type="RefSeq" id="WP_123580465.1">
    <property type="nucleotide sequence ID" value="NZ_NIGF01000005.1"/>
</dbReference>
<dbReference type="CDD" id="cd18820">
    <property type="entry name" value="GH43_LbAraf43-like"/>
    <property type="match status" value="1"/>
</dbReference>
<evidence type="ECO:0000256" key="3">
    <source>
        <dbReference type="ARBA" id="ARBA00022801"/>
    </source>
</evidence>
<keyword evidence="4 6" id="KW-0326">Glycosidase</keyword>
<dbReference type="Pfam" id="PF04616">
    <property type="entry name" value="Glyco_hydro_43"/>
    <property type="match status" value="1"/>
</dbReference>